<feature type="transmembrane region" description="Helical" evidence="2">
    <location>
        <begin position="6"/>
        <end position="23"/>
    </location>
</feature>
<protein>
    <submittedName>
        <fullName evidence="3">Uncharacterized protein</fullName>
    </submittedName>
</protein>
<feature type="compositionally biased region" description="Polar residues" evidence="1">
    <location>
        <begin position="165"/>
        <end position="178"/>
    </location>
</feature>
<proteinExistence type="predicted"/>
<dbReference type="Proteomes" id="UP000593765">
    <property type="component" value="Chromosome"/>
</dbReference>
<evidence type="ECO:0000313" key="3">
    <source>
        <dbReference type="EMBL" id="QOV89531.1"/>
    </source>
</evidence>
<name>A0A7M2WXJ9_9BACT</name>
<evidence type="ECO:0000256" key="1">
    <source>
        <dbReference type="SAM" id="MobiDB-lite"/>
    </source>
</evidence>
<dbReference type="AlphaFoldDB" id="A0A7M2WXJ9"/>
<reference evidence="3 4" key="1">
    <citation type="submission" date="2020-10" db="EMBL/GenBank/DDBJ databases">
        <title>Wide distribution of Phycisphaera-like planctomycetes from WD2101 soil group in peatlands and genome analysis of the first cultivated representative.</title>
        <authorList>
            <person name="Dedysh S.N."/>
            <person name="Beletsky A.V."/>
            <person name="Ivanova A."/>
            <person name="Kulichevskaya I.S."/>
            <person name="Suzina N.E."/>
            <person name="Philippov D.A."/>
            <person name="Rakitin A.L."/>
            <person name="Mardanov A.V."/>
            <person name="Ravin N.V."/>
        </authorList>
    </citation>
    <scope>NUCLEOTIDE SEQUENCE [LARGE SCALE GENOMIC DNA]</scope>
    <source>
        <strain evidence="3 4">M1803</strain>
    </source>
</reference>
<keyword evidence="2" id="KW-0472">Membrane</keyword>
<keyword evidence="4" id="KW-1185">Reference proteome</keyword>
<sequence length="227" mass="23650">MKHQSLIYVVMLVVAAGGLWAVMRLGSRLDAAADLGGEWTFDSGPLGPEADGPERLGKGFHIDQSGRFLRVRFDNGRQLDLRAQQLPEGAIGGNPLPVELKDSLWHMSGTVREENGKLIGVFTLKGPERARFVAYRAPLETEKAPAVAPSLPASPRAAAAAAPKSTESGNATAELTPSPTVPMVALGKENTSKVATAVPAPAVAAPADSVVRPVPAAMKPAKTAPVP</sequence>
<gene>
    <name evidence="3" type="ORF">IPV69_25610</name>
</gene>
<evidence type="ECO:0000313" key="4">
    <source>
        <dbReference type="Proteomes" id="UP000593765"/>
    </source>
</evidence>
<accession>A0A7M2WXJ9</accession>
<feature type="region of interest" description="Disordered" evidence="1">
    <location>
        <begin position="146"/>
        <end position="187"/>
    </location>
</feature>
<dbReference type="EMBL" id="CP063458">
    <property type="protein sequence ID" value="QOV89531.1"/>
    <property type="molecule type" value="Genomic_DNA"/>
</dbReference>
<keyword evidence="2" id="KW-0812">Transmembrane</keyword>
<keyword evidence="2" id="KW-1133">Transmembrane helix</keyword>
<evidence type="ECO:0000256" key="2">
    <source>
        <dbReference type="SAM" id="Phobius"/>
    </source>
</evidence>
<organism evidence="3 4">
    <name type="scientific">Humisphaera borealis</name>
    <dbReference type="NCBI Taxonomy" id="2807512"/>
    <lineage>
        <taxon>Bacteria</taxon>
        <taxon>Pseudomonadati</taxon>
        <taxon>Planctomycetota</taxon>
        <taxon>Phycisphaerae</taxon>
        <taxon>Tepidisphaerales</taxon>
        <taxon>Tepidisphaeraceae</taxon>
        <taxon>Humisphaera</taxon>
    </lineage>
</organism>
<dbReference type="RefSeq" id="WP_206292575.1">
    <property type="nucleotide sequence ID" value="NZ_CP063458.1"/>
</dbReference>
<feature type="compositionally biased region" description="Low complexity" evidence="1">
    <location>
        <begin position="146"/>
        <end position="163"/>
    </location>
</feature>
<dbReference type="KEGG" id="hbs:IPV69_25610"/>